<dbReference type="InterPro" id="IPR026876">
    <property type="entry name" value="Fn3_assoc_repeat"/>
</dbReference>
<sequence length="2241" mass="239329">MDFQQKAQEKDAAMKRNATQPKTRATLRAACRKALACALSAVLVVGLAPTFSIAEAAEDEADAAANAVGDGAAEGAADGFVAPDAMSGTGSQVVSIPEDSTTIHAAVALEGDDSEAASAQSGEVGLPGSPAENAIRDTTSLSAKGGDTASSAAVDGNAAKAPAAVADESNGDGDGASANAEPTVGPNPFKQGVDAQPLLGLDNYDKHVAVDSEGNVDKTETAKRWKTKVGCEGKKMWAGTLIQDNGYWDQPGWSFVVDWPQPNPLHDAEVYAYIEKNYSGTTDGAKRDVVIAEGDAGLTSVNFRDLFDGSHDVYIGIFGFEYNRLSSLSIPSFVKKIDMNAFMQDGTNASLTDLQFEEGIECIAGEAFANCNGLAKQDLIEFPKSLKYLEGGAFATCGALKVRFDNPDIRFGSQYDSDLDDPSLPFDDGTTVYAYKKKSDGTDSDPYRLSQQDTESSKHYNYVWLDDESSVVTVTGKVELPEGAAPGDVSVVMEQNGALKKLALAEDGSFTCPDAAIATECSITVQIAGYYDKNYLRTASQMGSSWDLGTIAASDFKKIAAQRTLPISVYTKNAANAEGEEALTNITSNPGLSFKLKRDGVDLASGEDADYVVQCNSVVLSEALANEGNFERLSLEVSTSDSLKLTGTTVAYSSERGGFEATLSSWGSVRVSTNAAYEGRSRVFLFSGTDANARCVVDSYTSVEWPDGQENPNWILSTGKLKAGTYVVAACKPDTVLSASNLGVLERSGVPYAKAEVEITDNSVSEVTLDVPDYDKEQLLKNAGVKSARVQAPGDGVVAGCETIIEVAYDLDKPMPLEFTFGIPSADYHGVSASLKSSGNASCGVYGDSLVVDVDAQTTSDVLYIAFTPDKQQVYSLPVSLEAGDKVIPLGDASFLARGMTVKVADNCVKDTGNQATVYGAPSSFIELSIAGQTVGTAYTNALGHAQISFDIPEEVTQGLLFGDYVKLDAKSEQVDAHLDCFYRPGAKIKTFSITNAGKTQTRIVDGKETYDNLTVLYQLPKKKNAYWTFDVTVDNATAQINAGDVLMMYAKLTNGEIVAVPLALVSQGDEGSRYVGEYVDQEYLALLEENEGEGFFSSELLQSKNLFIPESYSFSNFELSYKANLDEDYEERAKKRIEDEVAERQQQYSAFWADYWAGFEVDDTAKQQAQEVDAALGEVVAQLAERDDASSEDVQATIAEIEALRPDFRDFGSALAPDDDLWIASIDSPIFTGKLPDDISWTAPTDAELQEWYGDEILMDGNGNVILDENGNEQKLTDIARKSFDEVQQEIEQKNAWARNTQKTIVNGLDKLGRESGVGAPSESGSPYTLIDNVMKKECGDTLTISDGDNAKGEQISSSTNGRFTGDYFVTEEQKNGKDGKTPGIYSGMTARVTEEAPQGVEAPARVTTYTSNFDEAHERSDAAKADMWSSAWSIARGQVLELASGGLDYANEITIVNIINRRLMEHMPVSEVSPLMEAYAKANLFEKEMEEIGRANQMMQTGKGITGVLGLANDYFGMDSAKNSLIDSGNEIRLIETDIENIYQLIKYWRAYNPCDSDCQRCLDALYAELEAAEKYKEYLVAEDDNNYSDVMRGCGTSTLNAMLAVCSLYGSGSFGAAGSAPVYGFSDLIGNFVSKVSLCADVSSTSAHMLRAPWADVAKNEYAEATAYRMSVCKNSGKKKSEDDKYRETIDWDRFYGSDVRYRNYGANVILDPSGVVYEALESNPVEGATATLWTRGSASGGSEQEWNAEAYEQRNPQTTSGDGSFAWDTPTGQYQVRVSKDGYRDSASEWLNVLPIQTGVNIKLESSKAPEVQEAWADPDCIEIAFDQYMKASDSLEATLDGVAAERIEWVDPQEASEADGYGTLSRVLRIYPKSSLAEGSQVNLAIKGLQNYVGTALATQGGNWSQQLTVSKHPSQLVANFENAVVLQQNASEPVQVIAYVRYADGSPVAGQRVVAKLESGSLASFKGAAFQSDADGSVWVEATTDAEGKASFLLAGELPGMTTLELSASGTNLTKEIAVRVASDAAQPARPVATIDGAVFDAASPKENSIEVAKGSLLDLSCSTEGATIYYTTDDTCPCIEDGSRVEYTAPVPVTQNTRFRIAAYKEGMAFDSYSERLNLNVTVANSTDPSPDNPGGGATDPENPGGGTINPDNPGGGVGGNGSGSGDSSVNGGSDDAAAGGSAVSSGSGAASAVAQKAAYASTNDASIWWFAAFAAIVACLVAMACLAARKRER</sequence>
<dbReference type="InterPro" id="IPR032675">
    <property type="entry name" value="LRR_dom_sf"/>
</dbReference>
<feature type="compositionally biased region" description="Low complexity" evidence="1">
    <location>
        <begin position="2173"/>
        <end position="2192"/>
    </location>
</feature>
<comment type="caution">
    <text evidence="3">The sequence shown here is derived from an EMBL/GenBank/DDBJ whole genome shotgun (WGS) entry which is preliminary data.</text>
</comment>
<dbReference type="InterPro" id="IPR026906">
    <property type="entry name" value="LRR_5"/>
</dbReference>
<evidence type="ECO:0000313" key="4">
    <source>
        <dbReference type="Proteomes" id="UP000253975"/>
    </source>
</evidence>
<dbReference type="Pfam" id="PF13306">
    <property type="entry name" value="LRR_5"/>
    <property type="match status" value="1"/>
</dbReference>
<accession>A0A369LMP0</accession>
<evidence type="ECO:0000313" key="3">
    <source>
        <dbReference type="EMBL" id="RDB59405.1"/>
    </source>
</evidence>
<gene>
    <name evidence="3" type="ORF">C1881_04595</name>
</gene>
<evidence type="ECO:0000256" key="2">
    <source>
        <dbReference type="SAM" id="Phobius"/>
    </source>
</evidence>
<dbReference type="SUPFAM" id="SSF49464">
    <property type="entry name" value="Carboxypeptidase regulatory domain-like"/>
    <property type="match status" value="1"/>
</dbReference>
<reference evidence="3 4" key="1">
    <citation type="journal article" date="2018" name="Elife">
        <title>Discovery and characterization of a prevalent human gut bacterial enzyme sufficient for the inactivation of a family of plant toxins.</title>
        <authorList>
            <person name="Koppel N."/>
            <person name="Bisanz J.E."/>
            <person name="Pandelia M.E."/>
            <person name="Turnbaugh P.J."/>
            <person name="Balskus E.P."/>
        </authorList>
    </citation>
    <scope>NUCLEOTIDE SEQUENCE [LARGE SCALE GENOMIC DNA]</scope>
    <source>
        <strain evidence="3 4">OB21 GAM31</strain>
    </source>
</reference>
<dbReference type="Pfam" id="PF13287">
    <property type="entry name" value="Fn3_assoc"/>
    <property type="match status" value="1"/>
</dbReference>
<feature type="region of interest" description="Disordered" evidence="1">
    <location>
        <begin position="113"/>
        <end position="195"/>
    </location>
</feature>
<feature type="compositionally biased region" description="Gly residues" evidence="1">
    <location>
        <begin position="2141"/>
        <end position="2172"/>
    </location>
</feature>
<dbReference type="InterPro" id="IPR013783">
    <property type="entry name" value="Ig-like_fold"/>
</dbReference>
<dbReference type="Gene3D" id="2.60.40.1120">
    <property type="entry name" value="Carboxypeptidase-like, regulatory domain"/>
    <property type="match status" value="1"/>
</dbReference>
<evidence type="ECO:0000256" key="1">
    <source>
        <dbReference type="SAM" id="MobiDB-lite"/>
    </source>
</evidence>
<feature type="region of interest" description="Disordered" evidence="1">
    <location>
        <begin position="1"/>
        <end position="23"/>
    </location>
</feature>
<protein>
    <submittedName>
        <fullName evidence="3">Uncharacterized protein</fullName>
    </submittedName>
</protein>
<dbReference type="SUPFAM" id="SSF49373">
    <property type="entry name" value="Invasin/intimin cell-adhesion fragments"/>
    <property type="match status" value="1"/>
</dbReference>
<dbReference type="EMBL" id="PPTO01000005">
    <property type="protein sequence ID" value="RDB59405.1"/>
    <property type="molecule type" value="Genomic_DNA"/>
</dbReference>
<dbReference type="InterPro" id="IPR008964">
    <property type="entry name" value="Invasin/intimin_cell_adhesion"/>
</dbReference>
<keyword evidence="2" id="KW-0812">Transmembrane</keyword>
<organism evidence="3 4">
    <name type="scientific">Slackia isoflavoniconvertens</name>
    <dbReference type="NCBI Taxonomy" id="572010"/>
    <lineage>
        <taxon>Bacteria</taxon>
        <taxon>Bacillati</taxon>
        <taxon>Actinomycetota</taxon>
        <taxon>Coriobacteriia</taxon>
        <taxon>Eggerthellales</taxon>
        <taxon>Eggerthellaceae</taxon>
        <taxon>Slackia</taxon>
    </lineage>
</organism>
<name>A0A369LMP0_9ACTN</name>
<keyword evidence="2" id="KW-0472">Membrane</keyword>
<proteinExistence type="predicted"/>
<dbReference type="GO" id="GO:0005975">
    <property type="term" value="P:carbohydrate metabolic process"/>
    <property type="evidence" value="ECO:0007669"/>
    <property type="project" value="UniProtKB-ARBA"/>
</dbReference>
<keyword evidence="2" id="KW-1133">Transmembrane helix</keyword>
<dbReference type="InterPro" id="IPR008969">
    <property type="entry name" value="CarboxyPept-like_regulatory"/>
</dbReference>
<feature type="transmembrane region" description="Helical" evidence="2">
    <location>
        <begin position="2215"/>
        <end position="2236"/>
    </location>
</feature>
<feature type="region of interest" description="Disordered" evidence="1">
    <location>
        <begin position="2130"/>
        <end position="2192"/>
    </location>
</feature>
<dbReference type="Proteomes" id="UP000253975">
    <property type="component" value="Unassembled WGS sequence"/>
</dbReference>
<dbReference type="Gene3D" id="2.60.40.10">
    <property type="entry name" value="Immunoglobulins"/>
    <property type="match status" value="1"/>
</dbReference>
<dbReference type="Gene3D" id="3.80.10.10">
    <property type="entry name" value="Ribonuclease Inhibitor"/>
    <property type="match status" value="1"/>
</dbReference>